<dbReference type="RefSeq" id="WP_350410656.1">
    <property type="nucleotide sequence ID" value="NZ_JBEOKT010000002.1"/>
</dbReference>
<reference evidence="2 3" key="1">
    <citation type="submission" date="2024-06" db="EMBL/GenBank/DDBJ databases">
        <title>Pontibacter populi HYL7-15.</title>
        <authorList>
            <person name="Kim M.K."/>
        </authorList>
    </citation>
    <scope>NUCLEOTIDE SEQUENCE [LARGE SCALE GENOMIC DNA]</scope>
    <source>
        <strain evidence="2 3">HYL7-15</strain>
    </source>
</reference>
<sequence length="154" mass="17074">MEITQLNPRPEIEQNKRLSKNFTQFERLLNVLETRELPDAVTVYINNEINLINSTTGSEKALAKQVSTSQSGILKQLEKELKLVTKNHYRNLWLPLGMSTFGLPLGVMFGLFLGNMAFLGICLPIGMAIGAAVGTSLDKKAVKNGTQLDMEITH</sequence>
<name>A0ABV1RPR9_9BACT</name>
<keyword evidence="1" id="KW-1133">Transmembrane helix</keyword>
<dbReference type="Proteomes" id="UP001476807">
    <property type="component" value="Unassembled WGS sequence"/>
</dbReference>
<feature type="transmembrane region" description="Helical" evidence="1">
    <location>
        <begin position="118"/>
        <end position="137"/>
    </location>
</feature>
<feature type="transmembrane region" description="Helical" evidence="1">
    <location>
        <begin position="92"/>
        <end position="112"/>
    </location>
</feature>
<keyword evidence="1" id="KW-0472">Membrane</keyword>
<dbReference type="EMBL" id="JBEOKT010000002">
    <property type="protein sequence ID" value="MER2996363.1"/>
    <property type="molecule type" value="Genomic_DNA"/>
</dbReference>
<proteinExistence type="predicted"/>
<organism evidence="2 3">
    <name type="scientific">Pontibacter populi</name>
    <dbReference type="NCBI Taxonomy" id="890055"/>
    <lineage>
        <taxon>Bacteria</taxon>
        <taxon>Pseudomonadati</taxon>
        <taxon>Bacteroidota</taxon>
        <taxon>Cytophagia</taxon>
        <taxon>Cytophagales</taxon>
        <taxon>Hymenobacteraceae</taxon>
        <taxon>Pontibacter</taxon>
    </lineage>
</organism>
<evidence type="ECO:0000256" key="1">
    <source>
        <dbReference type="SAM" id="Phobius"/>
    </source>
</evidence>
<protein>
    <recommendedName>
        <fullName evidence="4">DUF456 domain-containing protein</fullName>
    </recommendedName>
</protein>
<keyword evidence="3" id="KW-1185">Reference proteome</keyword>
<keyword evidence="1" id="KW-0812">Transmembrane</keyword>
<accession>A0ABV1RPR9</accession>
<evidence type="ECO:0000313" key="3">
    <source>
        <dbReference type="Proteomes" id="UP001476807"/>
    </source>
</evidence>
<gene>
    <name evidence="2" type="ORF">ABS362_02325</name>
</gene>
<comment type="caution">
    <text evidence="2">The sequence shown here is derived from an EMBL/GenBank/DDBJ whole genome shotgun (WGS) entry which is preliminary data.</text>
</comment>
<evidence type="ECO:0000313" key="2">
    <source>
        <dbReference type="EMBL" id="MER2996363.1"/>
    </source>
</evidence>
<evidence type="ECO:0008006" key="4">
    <source>
        <dbReference type="Google" id="ProtNLM"/>
    </source>
</evidence>